<feature type="domain" description="RCK N-terminal" evidence="3">
    <location>
        <begin position="107"/>
        <end position="225"/>
    </location>
</feature>
<dbReference type="PANTHER" id="PTHR43833">
    <property type="entry name" value="POTASSIUM CHANNEL PROTEIN 2-RELATED-RELATED"/>
    <property type="match status" value="1"/>
</dbReference>
<keyword evidence="2" id="KW-0812">Transmembrane</keyword>
<accession>A0A4U8YJW5</accession>
<feature type="transmembrane region" description="Helical" evidence="2">
    <location>
        <begin position="31"/>
        <end position="50"/>
    </location>
</feature>
<evidence type="ECO:0000313" key="6">
    <source>
        <dbReference type="Proteomes" id="UP000507962"/>
    </source>
</evidence>
<dbReference type="Gene3D" id="3.30.70.1450">
    <property type="entry name" value="Regulator of K+ conductance, C-terminal domain"/>
    <property type="match status" value="1"/>
</dbReference>
<name>A0A4U8YJW5_9BACT</name>
<feature type="domain" description="RCK C-terminal" evidence="4">
    <location>
        <begin position="244"/>
        <end position="333"/>
    </location>
</feature>
<keyword evidence="2" id="KW-0472">Membrane</keyword>
<feature type="transmembrane region" description="Helical" evidence="2">
    <location>
        <begin position="7"/>
        <end position="25"/>
    </location>
</feature>
<proteinExistence type="predicted"/>
<evidence type="ECO:0000256" key="1">
    <source>
        <dbReference type="ARBA" id="ARBA00004651"/>
    </source>
</evidence>
<sequence length="333" mass="36552">MEGLKQVAISVILLMLIITVGIGGFMTIEGWGITDAAYMTLITITTVGFGEIHPLSPVGRHFTMVIIVLGTSFFIYVGGSVVQFMVEGQIQTLMGRRKLDKKITRLKDHHIICGYGRIGRVLYHQLMATTPMDIVVIEKSPELVPHMEADGALYISGDAALEENLIRAGIKKASCLVAALATDTDNVFLVLTARQLNPEIFIMARCCYKESRSKLITAGANMVESPYDMGAANMALKLLRPTVTNFLELALQDRNKDIQMEEIVIHDDSELVNVMLQDSGIRQRFDLIIIAIKTPEGTMLFNPSFETVLKPGDTVIAVGKRTSLTGLQAALQP</sequence>
<dbReference type="PROSITE" id="PS51202">
    <property type="entry name" value="RCK_C"/>
    <property type="match status" value="1"/>
</dbReference>
<dbReference type="SUPFAM" id="SSF51735">
    <property type="entry name" value="NAD(P)-binding Rossmann-fold domains"/>
    <property type="match status" value="1"/>
</dbReference>
<dbReference type="InterPro" id="IPR013099">
    <property type="entry name" value="K_chnl_dom"/>
</dbReference>
<evidence type="ECO:0000256" key="2">
    <source>
        <dbReference type="SAM" id="Phobius"/>
    </source>
</evidence>
<keyword evidence="2" id="KW-1133">Transmembrane helix</keyword>
<dbReference type="InterPro" id="IPR036721">
    <property type="entry name" value="RCK_C_sf"/>
</dbReference>
<dbReference type="Proteomes" id="UP000507962">
    <property type="component" value="Unassembled WGS sequence"/>
</dbReference>
<gene>
    <name evidence="5" type="ORF">MSL71_17400</name>
</gene>
<dbReference type="Gene3D" id="1.10.287.70">
    <property type="match status" value="1"/>
</dbReference>
<dbReference type="EMBL" id="CAADHO010000002">
    <property type="protein sequence ID" value="VFQ44096.1"/>
    <property type="molecule type" value="Genomic_DNA"/>
</dbReference>
<dbReference type="InterPro" id="IPR006037">
    <property type="entry name" value="RCK_C"/>
</dbReference>
<evidence type="ECO:0000313" key="5">
    <source>
        <dbReference type="EMBL" id="VFQ44096.1"/>
    </source>
</evidence>
<feature type="transmembrane region" description="Helical" evidence="2">
    <location>
        <begin position="62"/>
        <end position="86"/>
    </location>
</feature>
<dbReference type="GO" id="GO:0005886">
    <property type="term" value="C:plasma membrane"/>
    <property type="evidence" value="ECO:0007669"/>
    <property type="project" value="UniProtKB-SubCell"/>
</dbReference>
<dbReference type="Pfam" id="PF07885">
    <property type="entry name" value="Ion_trans_2"/>
    <property type="match status" value="1"/>
</dbReference>
<keyword evidence="6" id="KW-1185">Reference proteome</keyword>
<dbReference type="GO" id="GO:0008324">
    <property type="term" value="F:monoatomic cation transmembrane transporter activity"/>
    <property type="evidence" value="ECO:0007669"/>
    <property type="project" value="InterPro"/>
</dbReference>
<dbReference type="GO" id="GO:0006813">
    <property type="term" value="P:potassium ion transport"/>
    <property type="evidence" value="ECO:0007669"/>
    <property type="project" value="InterPro"/>
</dbReference>
<dbReference type="AlphaFoldDB" id="A0A4U8YJW5"/>
<dbReference type="PANTHER" id="PTHR43833:SF9">
    <property type="entry name" value="POTASSIUM CHANNEL PROTEIN YUGO-RELATED"/>
    <property type="match status" value="1"/>
</dbReference>
<dbReference type="Gene3D" id="3.40.50.720">
    <property type="entry name" value="NAD(P)-binding Rossmann-like Domain"/>
    <property type="match status" value="1"/>
</dbReference>
<evidence type="ECO:0000259" key="3">
    <source>
        <dbReference type="PROSITE" id="PS51201"/>
    </source>
</evidence>
<protein>
    <submittedName>
        <fullName evidence="5">Ion channel</fullName>
    </submittedName>
</protein>
<evidence type="ECO:0000259" key="4">
    <source>
        <dbReference type="PROSITE" id="PS51202"/>
    </source>
</evidence>
<reference evidence="5 6" key="1">
    <citation type="submission" date="2019-03" db="EMBL/GenBank/DDBJ databases">
        <authorList>
            <person name="Nijsse B."/>
        </authorList>
    </citation>
    <scope>NUCLEOTIDE SEQUENCE [LARGE SCALE GENOMIC DNA]</scope>
    <source>
        <strain evidence="5">Desulfoluna butyratoxydans MSL71</strain>
    </source>
</reference>
<organism evidence="5 6">
    <name type="scientific">Desulfoluna butyratoxydans</name>
    <dbReference type="NCBI Taxonomy" id="231438"/>
    <lineage>
        <taxon>Bacteria</taxon>
        <taxon>Pseudomonadati</taxon>
        <taxon>Thermodesulfobacteriota</taxon>
        <taxon>Desulfobacteria</taxon>
        <taxon>Desulfobacterales</taxon>
        <taxon>Desulfolunaceae</taxon>
        <taxon>Desulfoluna</taxon>
    </lineage>
</organism>
<dbReference type="SUPFAM" id="SSF81324">
    <property type="entry name" value="Voltage-gated potassium channels"/>
    <property type="match status" value="1"/>
</dbReference>
<dbReference type="InterPro" id="IPR003148">
    <property type="entry name" value="RCK_N"/>
</dbReference>
<dbReference type="PROSITE" id="PS51201">
    <property type="entry name" value="RCK_N"/>
    <property type="match status" value="1"/>
</dbReference>
<comment type="subcellular location">
    <subcellularLocation>
        <location evidence="1">Cell membrane</location>
        <topology evidence="1">Multi-pass membrane protein</topology>
    </subcellularLocation>
</comment>
<dbReference type="InterPro" id="IPR050721">
    <property type="entry name" value="Trk_Ktr_HKT_K-transport"/>
</dbReference>
<dbReference type="Pfam" id="PF02080">
    <property type="entry name" value="TrkA_C"/>
    <property type="match status" value="1"/>
</dbReference>
<dbReference type="InterPro" id="IPR036291">
    <property type="entry name" value="NAD(P)-bd_dom_sf"/>
</dbReference>
<dbReference type="Pfam" id="PF02254">
    <property type="entry name" value="TrkA_N"/>
    <property type="match status" value="1"/>
</dbReference>
<dbReference type="SUPFAM" id="SSF116726">
    <property type="entry name" value="TrkA C-terminal domain-like"/>
    <property type="match status" value="1"/>
</dbReference>